<protein>
    <submittedName>
        <fullName evidence="8">Putative exostosin</fullName>
    </submittedName>
    <submittedName>
        <fullName evidence="7">Xyloglucan galactosyltransferase KATAMARI-like protein</fullName>
    </submittedName>
</protein>
<evidence type="ECO:0000256" key="4">
    <source>
        <dbReference type="ARBA" id="ARBA00022968"/>
    </source>
</evidence>
<accession>G7KEG9</accession>
<name>G7KEG9_MEDTR</name>
<keyword evidence="3 7" id="KW-0808">Transferase</keyword>
<dbReference type="PANTHER" id="PTHR11062:SF282">
    <property type="entry name" value="XYLOGLUCAN GALACTOSYLTRANSFERASE GT11-RELATED"/>
    <property type="match status" value="1"/>
</dbReference>
<dbReference type="OMA" id="WHIPNNI"/>
<keyword evidence="4" id="KW-0735">Signal-anchor</keyword>
<dbReference type="HOGENOM" id="CLU_012659_4_1_1"/>
<dbReference type="PaxDb" id="3880-AET00790"/>
<dbReference type="Proteomes" id="UP000265566">
    <property type="component" value="Chromosome 5"/>
</dbReference>
<dbReference type="GO" id="GO:0000139">
    <property type="term" value="C:Golgi membrane"/>
    <property type="evidence" value="ECO:0007669"/>
    <property type="project" value="UniProtKB-SubCell"/>
</dbReference>
<dbReference type="EMBL" id="CM001221">
    <property type="protein sequence ID" value="AET00790.1"/>
    <property type="molecule type" value="Genomic_DNA"/>
</dbReference>
<evidence type="ECO:0000313" key="10">
    <source>
        <dbReference type="Proteomes" id="UP000002051"/>
    </source>
</evidence>
<proteinExistence type="inferred from homology"/>
<evidence type="ECO:0000256" key="2">
    <source>
        <dbReference type="ARBA" id="ARBA00010271"/>
    </source>
</evidence>
<dbReference type="eggNOG" id="KOG1021">
    <property type="taxonomic scope" value="Eukaryota"/>
</dbReference>
<reference evidence="11" key="4">
    <citation type="journal article" date="2018" name="Nat. Plants">
        <title>Whole-genome landscape of Medicago truncatula symbiotic genes.</title>
        <authorList>
            <person name="Pecrix Y."/>
            <person name="Staton S.E."/>
            <person name="Sallet E."/>
            <person name="Lelandais-Briere C."/>
            <person name="Moreau S."/>
            <person name="Carrere S."/>
            <person name="Blein T."/>
            <person name="Jardinaud M.F."/>
            <person name="Latrasse D."/>
            <person name="Zouine M."/>
            <person name="Zahm M."/>
            <person name="Kreplak J."/>
            <person name="Mayjonade B."/>
            <person name="Satge C."/>
            <person name="Perez M."/>
            <person name="Cauet S."/>
            <person name="Marande W."/>
            <person name="Chantry-Darmon C."/>
            <person name="Lopez-Roques C."/>
            <person name="Bouchez O."/>
            <person name="Berard A."/>
            <person name="Debelle F."/>
            <person name="Munos S."/>
            <person name="Bendahmane A."/>
            <person name="Berges H."/>
            <person name="Niebel A."/>
            <person name="Buitink J."/>
            <person name="Frugier F."/>
            <person name="Benhamed M."/>
            <person name="Crespi M."/>
            <person name="Gouzy J."/>
            <person name="Gamas P."/>
        </authorList>
    </citation>
    <scope>NUCLEOTIDE SEQUENCE [LARGE SCALE GENOMIC DNA]</scope>
    <source>
        <strain evidence="11">cv. Jemalong A17</strain>
    </source>
</reference>
<gene>
    <name evidence="9" type="primary">11435505</name>
    <name evidence="7" type="ordered locus">MTR_5g095940</name>
    <name evidence="8" type="ORF">MtrunA17_Chr5g0446621</name>
</gene>
<evidence type="ECO:0000256" key="3">
    <source>
        <dbReference type="ARBA" id="ARBA00022676"/>
    </source>
</evidence>
<dbReference type="KEGG" id="mtr:11435505"/>
<keyword evidence="4" id="KW-0812">Transmembrane</keyword>
<reference evidence="7 10" key="1">
    <citation type="journal article" date="2011" name="Nature">
        <title>The Medicago genome provides insight into the evolution of rhizobial symbioses.</title>
        <authorList>
            <person name="Young N.D."/>
            <person name="Debelle F."/>
            <person name="Oldroyd G.E."/>
            <person name="Geurts R."/>
            <person name="Cannon S.B."/>
            <person name="Udvardi M.K."/>
            <person name="Benedito V.A."/>
            <person name="Mayer K.F."/>
            <person name="Gouzy J."/>
            <person name="Schoof H."/>
            <person name="Van de Peer Y."/>
            <person name="Proost S."/>
            <person name="Cook D.R."/>
            <person name="Meyers B.C."/>
            <person name="Spannagl M."/>
            <person name="Cheung F."/>
            <person name="De Mita S."/>
            <person name="Krishnakumar V."/>
            <person name="Gundlach H."/>
            <person name="Zhou S."/>
            <person name="Mudge J."/>
            <person name="Bharti A.K."/>
            <person name="Murray J.D."/>
            <person name="Naoumkina M.A."/>
            <person name="Rosen B."/>
            <person name="Silverstein K.A."/>
            <person name="Tang H."/>
            <person name="Rombauts S."/>
            <person name="Zhao P.X."/>
            <person name="Zhou P."/>
            <person name="Barbe V."/>
            <person name="Bardou P."/>
            <person name="Bechner M."/>
            <person name="Bellec A."/>
            <person name="Berger A."/>
            <person name="Berges H."/>
            <person name="Bidwell S."/>
            <person name="Bisseling T."/>
            <person name="Choisne N."/>
            <person name="Couloux A."/>
            <person name="Denny R."/>
            <person name="Deshpande S."/>
            <person name="Dai X."/>
            <person name="Doyle J.J."/>
            <person name="Dudez A.M."/>
            <person name="Farmer A.D."/>
            <person name="Fouteau S."/>
            <person name="Franken C."/>
            <person name="Gibelin C."/>
            <person name="Gish J."/>
            <person name="Goldstein S."/>
            <person name="Gonzalez A.J."/>
            <person name="Green P.J."/>
            <person name="Hallab A."/>
            <person name="Hartog M."/>
            <person name="Hua A."/>
            <person name="Humphray S.J."/>
            <person name="Jeong D.H."/>
            <person name="Jing Y."/>
            <person name="Jocker A."/>
            <person name="Kenton S.M."/>
            <person name="Kim D.J."/>
            <person name="Klee K."/>
            <person name="Lai H."/>
            <person name="Lang C."/>
            <person name="Lin S."/>
            <person name="Macmil S.L."/>
            <person name="Magdelenat G."/>
            <person name="Matthews L."/>
            <person name="McCorrison J."/>
            <person name="Monaghan E.L."/>
            <person name="Mun J.H."/>
            <person name="Najar F.Z."/>
            <person name="Nicholson C."/>
            <person name="Noirot C."/>
            <person name="O'Bleness M."/>
            <person name="Paule C.R."/>
            <person name="Poulain J."/>
            <person name="Prion F."/>
            <person name="Qin B."/>
            <person name="Qu C."/>
            <person name="Retzel E.F."/>
            <person name="Riddle C."/>
            <person name="Sallet E."/>
            <person name="Samain S."/>
            <person name="Samson N."/>
            <person name="Sanders I."/>
            <person name="Saurat O."/>
            <person name="Scarpelli C."/>
            <person name="Schiex T."/>
            <person name="Segurens B."/>
            <person name="Severin A.J."/>
            <person name="Sherrier D.J."/>
            <person name="Shi R."/>
            <person name="Sims S."/>
            <person name="Singer S.R."/>
            <person name="Sinharoy S."/>
            <person name="Sterck L."/>
            <person name="Viollet A."/>
            <person name="Wang B.B."/>
            <person name="Wang K."/>
            <person name="Wang M."/>
            <person name="Wang X."/>
            <person name="Warfsmann J."/>
            <person name="Weissenbach J."/>
            <person name="White D.D."/>
            <person name="White J.D."/>
            <person name="Wiley G.B."/>
            <person name="Wincker P."/>
            <person name="Xing Y."/>
            <person name="Yang L."/>
            <person name="Yao Z."/>
            <person name="Ying F."/>
            <person name="Zhai J."/>
            <person name="Zhou L."/>
            <person name="Zuber A."/>
            <person name="Denarie J."/>
            <person name="Dixon R.A."/>
            <person name="May G.D."/>
            <person name="Schwartz D.C."/>
            <person name="Rogers J."/>
            <person name="Quetier F."/>
            <person name="Town C.D."/>
            <person name="Roe B.A."/>
        </authorList>
    </citation>
    <scope>NUCLEOTIDE SEQUENCE [LARGE SCALE GENOMIC DNA]</scope>
    <source>
        <strain evidence="7">A17</strain>
        <strain evidence="9 10">cv. Jemalong A17</strain>
    </source>
</reference>
<dbReference type="EnsemblPlants" id="AET00790">
    <property type="protein sequence ID" value="AET00790"/>
    <property type="gene ID" value="MTR_5g095940"/>
</dbReference>
<feature type="domain" description="Exostosin GT47" evidence="6">
    <location>
        <begin position="96"/>
        <end position="432"/>
    </location>
</feature>
<dbReference type="GO" id="GO:0016757">
    <property type="term" value="F:glycosyltransferase activity"/>
    <property type="evidence" value="ECO:0007669"/>
    <property type="project" value="UniProtKB-KW"/>
</dbReference>
<evidence type="ECO:0000313" key="7">
    <source>
        <dbReference type="EMBL" id="AET00790.1"/>
    </source>
</evidence>
<keyword evidence="3 7" id="KW-0328">Glycosyltransferase</keyword>
<dbReference type="InterPro" id="IPR004263">
    <property type="entry name" value="Exostosin"/>
</dbReference>
<dbReference type="EMBL" id="PSQE01000005">
    <property type="protein sequence ID" value="RHN58017.1"/>
    <property type="molecule type" value="Genomic_DNA"/>
</dbReference>
<dbReference type="STRING" id="3880.G7KEG9"/>
<evidence type="ECO:0000313" key="8">
    <source>
        <dbReference type="EMBL" id="RHN58017.1"/>
    </source>
</evidence>
<dbReference type="PANTHER" id="PTHR11062">
    <property type="entry name" value="EXOSTOSIN HEPARAN SULFATE GLYCOSYLTRANSFERASE -RELATED"/>
    <property type="match status" value="1"/>
</dbReference>
<evidence type="ECO:0000256" key="1">
    <source>
        <dbReference type="ARBA" id="ARBA00004323"/>
    </source>
</evidence>
<dbReference type="Proteomes" id="UP000002051">
    <property type="component" value="Chromosome 5"/>
</dbReference>
<sequence length="496" mass="57523">MGMPMLMKYLVQFRYVFLITASIFFVSLLFLDYYQEIFAAPSTFSTICCGTNNQNNVTNEATSNDEGNRRTNPLIKHNVDEVFKKLPPKIMDPCLGQYIYVYDLPARFNEDLLKGCHSLQKWENMCVYLSNLGVGPKIIEKTKKKVLSKKSWYATNQFSLEVIFHNTMKHYKCLTNDSSLASAIYIPYYAGLDAGQYLWEFNISMIDKSPNEFVKWLAQQSQWKRLHGKDHFMVGGRIGCDFRREGDLDDDFGTKLMSLPELSNVSFLLIESCKGLYDNEFPIPYPTYFHPTNDDEIFNWQRKMRDRKRNYLFSFVGAPRPNSTSSIRNELIKHCESSKSCKFVRCYHGSSKKKSCRDPVQVMDNFQNSVFCLQPVGDSFTRRSIFDSILAGCIPVFLHPLSAYKQYLWHFPKNGSSYSVFIPEIDVKEGRVMINETLFNVSKSEVLAMREEVIRLIPRIVYRYPGSRLETIEDAFDIAVKGVLGRIEAMRRQIQM</sequence>
<keyword evidence="10" id="KW-1185">Reference proteome</keyword>
<evidence type="ECO:0000313" key="11">
    <source>
        <dbReference type="Proteomes" id="UP000265566"/>
    </source>
</evidence>
<evidence type="ECO:0000256" key="5">
    <source>
        <dbReference type="ARBA" id="ARBA00023034"/>
    </source>
</evidence>
<dbReference type="Pfam" id="PF03016">
    <property type="entry name" value="Exostosin_GT47"/>
    <property type="match status" value="1"/>
</dbReference>
<organism evidence="7 10">
    <name type="scientific">Medicago truncatula</name>
    <name type="common">Barrel medic</name>
    <name type="synonym">Medicago tribuloides</name>
    <dbReference type="NCBI Taxonomy" id="3880"/>
    <lineage>
        <taxon>Eukaryota</taxon>
        <taxon>Viridiplantae</taxon>
        <taxon>Streptophyta</taxon>
        <taxon>Embryophyta</taxon>
        <taxon>Tracheophyta</taxon>
        <taxon>Spermatophyta</taxon>
        <taxon>Magnoliopsida</taxon>
        <taxon>eudicotyledons</taxon>
        <taxon>Gunneridae</taxon>
        <taxon>Pentapetalae</taxon>
        <taxon>rosids</taxon>
        <taxon>fabids</taxon>
        <taxon>Fabales</taxon>
        <taxon>Fabaceae</taxon>
        <taxon>Papilionoideae</taxon>
        <taxon>50 kb inversion clade</taxon>
        <taxon>NPAAA clade</taxon>
        <taxon>Hologalegina</taxon>
        <taxon>IRL clade</taxon>
        <taxon>Trifolieae</taxon>
        <taxon>Medicago</taxon>
    </lineage>
</organism>
<comment type="similarity">
    <text evidence="2">Belongs to the glycosyltransferase 47 family.</text>
</comment>
<dbReference type="OrthoDB" id="1924787at2759"/>
<reference evidence="9" key="3">
    <citation type="submission" date="2015-04" db="UniProtKB">
        <authorList>
            <consortium name="EnsemblPlants"/>
        </authorList>
    </citation>
    <scope>IDENTIFICATION</scope>
    <source>
        <strain evidence="9">cv. Jemalong A17</strain>
    </source>
</reference>
<evidence type="ECO:0000259" key="6">
    <source>
        <dbReference type="Pfam" id="PF03016"/>
    </source>
</evidence>
<evidence type="ECO:0000313" key="9">
    <source>
        <dbReference type="EnsemblPlants" id="AET00790"/>
    </source>
</evidence>
<keyword evidence="5" id="KW-0333">Golgi apparatus</keyword>
<reference evidence="8" key="5">
    <citation type="journal article" date="2018" name="Nat. Plants">
        <title>Whole-genome landscape of Medicago truncatula symbiotic genes.</title>
        <authorList>
            <person name="Pecrix Y."/>
            <person name="Gamas P."/>
            <person name="Carrere S."/>
        </authorList>
    </citation>
    <scope>NUCLEOTIDE SEQUENCE</scope>
    <source>
        <tissue evidence="8">Leaves</tissue>
    </source>
</reference>
<dbReference type="AlphaFoldDB" id="G7KEG9"/>
<reference evidence="7 10" key="2">
    <citation type="journal article" date="2014" name="BMC Genomics">
        <title>An improved genome release (version Mt4.0) for the model legume Medicago truncatula.</title>
        <authorList>
            <person name="Tang H."/>
            <person name="Krishnakumar V."/>
            <person name="Bidwell S."/>
            <person name="Rosen B."/>
            <person name="Chan A."/>
            <person name="Zhou S."/>
            <person name="Gentzbittel L."/>
            <person name="Childs K.L."/>
            <person name="Yandell M."/>
            <person name="Gundlach H."/>
            <person name="Mayer K.F."/>
            <person name="Schwartz D.C."/>
            <person name="Town C.D."/>
        </authorList>
    </citation>
    <scope>GENOME REANNOTATION</scope>
    <source>
        <strain evidence="7">A17</strain>
        <strain evidence="9 10">cv. Jemalong A17</strain>
    </source>
</reference>
<dbReference type="Gramene" id="rna33622">
    <property type="protein sequence ID" value="RHN58017.1"/>
    <property type="gene ID" value="gene33622"/>
</dbReference>
<dbReference type="InterPro" id="IPR040911">
    <property type="entry name" value="Exostosin_GT47"/>
</dbReference>
<comment type="subcellular location">
    <subcellularLocation>
        <location evidence="1">Golgi apparatus membrane</location>
        <topology evidence="1">Single-pass type II membrane protein</topology>
    </subcellularLocation>
</comment>